<feature type="transmembrane region" description="Helical" evidence="10">
    <location>
        <begin position="146"/>
        <end position="170"/>
    </location>
</feature>
<feature type="transmembrane region" description="Helical" evidence="10">
    <location>
        <begin position="205"/>
        <end position="228"/>
    </location>
</feature>
<feature type="transmembrane region" description="Helical" evidence="10">
    <location>
        <begin position="421"/>
        <end position="443"/>
    </location>
</feature>
<comment type="subcellular location">
    <subcellularLocation>
        <location evidence="1">Cell membrane</location>
        <topology evidence="1">Multi-pass membrane protein</topology>
    </subcellularLocation>
</comment>
<keyword evidence="2" id="KW-1003">Cell membrane</keyword>
<gene>
    <name evidence="11" type="ORF">FZC34_01945</name>
</gene>
<dbReference type="GO" id="GO:0008360">
    <property type="term" value="P:regulation of cell shape"/>
    <property type="evidence" value="ECO:0007669"/>
    <property type="project" value="UniProtKB-KW"/>
</dbReference>
<evidence type="ECO:0008006" key="13">
    <source>
        <dbReference type="Google" id="ProtNLM"/>
    </source>
</evidence>
<keyword evidence="4" id="KW-0133">Cell shape</keyword>
<dbReference type="OrthoDB" id="9816572at2"/>
<feature type="transmembrane region" description="Helical" evidence="10">
    <location>
        <begin position="253"/>
        <end position="274"/>
    </location>
</feature>
<feature type="transmembrane region" description="Helical" evidence="10">
    <location>
        <begin position="27"/>
        <end position="44"/>
    </location>
</feature>
<evidence type="ECO:0000256" key="7">
    <source>
        <dbReference type="ARBA" id="ARBA00023136"/>
    </source>
</evidence>
<feature type="transmembrane region" description="Helical" evidence="10">
    <location>
        <begin position="331"/>
        <end position="352"/>
    </location>
</feature>
<dbReference type="Proteomes" id="UP000325004">
    <property type="component" value="Chromosome"/>
</dbReference>
<dbReference type="PANTHER" id="PTHR47019:SF1">
    <property type="entry name" value="LIPID II FLIPPASE MURJ"/>
    <property type="match status" value="1"/>
</dbReference>
<dbReference type="Pfam" id="PF03023">
    <property type="entry name" value="MurJ"/>
    <property type="match status" value="1"/>
</dbReference>
<dbReference type="GO" id="GO:0009252">
    <property type="term" value="P:peptidoglycan biosynthetic process"/>
    <property type="evidence" value="ECO:0007669"/>
    <property type="project" value="UniProtKB-KW"/>
</dbReference>
<evidence type="ECO:0000313" key="11">
    <source>
        <dbReference type="EMBL" id="QEK38662.1"/>
    </source>
</evidence>
<keyword evidence="5" id="KW-0573">Peptidoglycan synthesis</keyword>
<keyword evidence="7 10" id="KW-0472">Membrane</keyword>
<dbReference type="GO" id="GO:0005886">
    <property type="term" value="C:plasma membrane"/>
    <property type="evidence" value="ECO:0007669"/>
    <property type="project" value="UniProtKB-SubCell"/>
</dbReference>
<dbReference type="GO" id="GO:0015648">
    <property type="term" value="F:lipid-linked peptidoglycan transporter activity"/>
    <property type="evidence" value="ECO:0007669"/>
    <property type="project" value="TreeGrafter"/>
</dbReference>
<keyword evidence="6 10" id="KW-1133">Transmembrane helix</keyword>
<dbReference type="RefSeq" id="WP_148971783.1">
    <property type="nucleotide sequence ID" value="NZ_CP043316.1"/>
</dbReference>
<evidence type="ECO:0000256" key="1">
    <source>
        <dbReference type="ARBA" id="ARBA00004651"/>
    </source>
</evidence>
<dbReference type="InterPro" id="IPR004268">
    <property type="entry name" value="MurJ"/>
</dbReference>
<dbReference type="InterPro" id="IPR051050">
    <property type="entry name" value="Lipid_II_flippase_MurJ/MviN"/>
</dbReference>
<evidence type="ECO:0000256" key="5">
    <source>
        <dbReference type="ARBA" id="ARBA00022984"/>
    </source>
</evidence>
<evidence type="ECO:0000256" key="4">
    <source>
        <dbReference type="ARBA" id="ARBA00022960"/>
    </source>
</evidence>
<evidence type="ECO:0000256" key="6">
    <source>
        <dbReference type="ARBA" id="ARBA00022989"/>
    </source>
</evidence>
<comment type="similarity">
    <text evidence="9">Belongs to the MurJ/MviN family.</text>
</comment>
<dbReference type="EMBL" id="CP043316">
    <property type="protein sequence ID" value="QEK38662.1"/>
    <property type="molecule type" value="Genomic_DNA"/>
</dbReference>
<evidence type="ECO:0000256" key="3">
    <source>
        <dbReference type="ARBA" id="ARBA00022692"/>
    </source>
</evidence>
<evidence type="ECO:0000256" key="9">
    <source>
        <dbReference type="ARBA" id="ARBA00061532"/>
    </source>
</evidence>
<protein>
    <recommendedName>
        <fullName evidence="13">Murein biosynthesis integral membrane protein MurJ</fullName>
    </recommendedName>
</protein>
<accession>A0A5C0UH73</accession>
<feature type="transmembrane region" description="Helical" evidence="10">
    <location>
        <begin position="294"/>
        <end position="311"/>
    </location>
</feature>
<evidence type="ECO:0000313" key="12">
    <source>
        <dbReference type="Proteomes" id="UP000325004"/>
    </source>
</evidence>
<feature type="transmembrane region" description="Helical" evidence="10">
    <location>
        <begin position="50"/>
        <end position="68"/>
    </location>
</feature>
<evidence type="ECO:0000256" key="10">
    <source>
        <dbReference type="SAM" id="Phobius"/>
    </source>
</evidence>
<dbReference type="PANTHER" id="PTHR47019">
    <property type="entry name" value="LIPID II FLIPPASE MURJ"/>
    <property type="match status" value="1"/>
</dbReference>
<keyword evidence="12" id="KW-1185">Reference proteome</keyword>
<reference evidence="11 12" key="1">
    <citation type="submission" date="2019-08" db="EMBL/GenBank/DDBJ databases">
        <title>Highly reduced genomes of protist endosymbionts show evolutionary convergence.</title>
        <authorList>
            <person name="George E."/>
            <person name="Husnik F."/>
            <person name="Tashyreva D."/>
            <person name="Prokopchuk G."/>
            <person name="Horak A."/>
            <person name="Kwong W.K."/>
            <person name="Lukes J."/>
            <person name="Keeling P.J."/>
        </authorList>
    </citation>
    <scope>NUCLEOTIDE SEQUENCE [LARGE SCALE GENOMIC DNA]</scope>
    <source>
        <strain evidence="11">1604LC</strain>
    </source>
</reference>
<evidence type="ECO:0000256" key="2">
    <source>
        <dbReference type="ARBA" id="ARBA00022475"/>
    </source>
</evidence>
<feature type="transmembrane region" description="Helical" evidence="10">
    <location>
        <begin position="177"/>
        <end position="199"/>
    </location>
</feature>
<evidence type="ECO:0000256" key="8">
    <source>
        <dbReference type="ARBA" id="ARBA00060041"/>
    </source>
</evidence>
<keyword evidence="3 10" id="KW-0812">Transmembrane</keyword>
<comment type="function">
    <text evidence="8">Involved in peptidoglycan biosynthesis. Transports lipid-linked peptidoglycan precursors from the inner to the outer leaflet of the cytoplasmic membrane.</text>
</comment>
<organism evidence="11 12">
    <name type="scientific">Candidatus Cytomitobacter primus</name>
    <dbReference type="NCBI Taxonomy" id="2066024"/>
    <lineage>
        <taxon>Bacteria</taxon>
        <taxon>Pseudomonadati</taxon>
        <taxon>Pseudomonadota</taxon>
        <taxon>Alphaproteobacteria</taxon>
        <taxon>Holosporales</taxon>
        <taxon>Holosporaceae</taxon>
        <taxon>Candidatus Cytomitobacter</taxon>
    </lineage>
</organism>
<dbReference type="AlphaFoldDB" id="A0A5C0UH73"/>
<sequence length="456" mass="52321">MNQSSNYQKSKIKSGMSQKSQIAHRQFLSSSACVSFFTLISRILGYFRDIIILNWVGIGAITDAYILATKFPSLFRKVISDGSMNNLLIPMLKDIKIKQQNEKSFIMQLSKKLFMRIFIVVSLFLLLIKPLSKIIFTNLSNLSQEFFVIFSYFIFPSLLFMGLSSIWMSLLNHNKKFFASAVSSVICNIIAIITLLISYKYNFSFLFIGIAILFGNIAQFLWISFNVYKHNLLYNQQSSDNFQSEMKIFNSRFLNISFSSGISQIMIMFSSWFASFLPTGNISYLAFADRIMQVPLSLIGIIFSTTFLLYLTQYIKDKEFIKAKKLYNKVWLYGFIVSCVISLFIFLFAYQICKILFLRGKMTANDIYNISMYLKIYILSVPAYTLSKTMNAVFFAYGDTKTPLKGAAIQFASNIILIPTLFYMGSIGISISFLASAWIYTLFMGVNMRISYKFTV</sequence>
<name>A0A5C0UH73_9PROT</name>
<proteinExistence type="inferred from homology"/>
<dbReference type="GO" id="GO:0034204">
    <property type="term" value="P:lipid translocation"/>
    <property type="evidence" value="ECO:0007669"/>
    <property type="project" value="TreeGrafter"/>
</dbReference>
<dbReference type="KEGG" id="cpri:FZC34_01945"/>
<feature type="transmembrane region" description="Helical" evidence="10">
    <location>
        <begin position="113"/>
        <end position="131"/>
    </location>
</feature>
<dbReference type="PRINTS" id="PR01806">
    <property type="entry name" value="VIRFACTRMVIN"/>
</dbReference>